<evidence type="ECO:0000259" key="7">
    <source>
        <dbReference type="PROSITE" id="PS50164"/>
    </source>
</evidence>
<keyword evidence="3" id="KW-0228">DNA excision</keyword>
<keyword evidence="5" id="KW-0234">DNA repair</keyword>
<dbReference type="PROSITE" id="PS50164">
    <property type="entry name" value="GIY_YIG"/>
    <property type="match status" value="1"/>
</dbReference>
<evidence type="ECO:0000259" key="8">
    <source>
        <dbReference type="PROSITE" id="PS50165"/>
    </source>
</evidence>
<dbReference type="Pfam" id="PF08459">
    <property type="entry name" value="UvrC_RNaseH_dom"/>
    <property type="match status" value="1"/>
</dbReference>
<dbReference type="InterPro" id="IPR050066">
    <property type="entry name" value="UvrABC_protein_C"/>
</dbReference>
<dbReference type="SUPFAM" id="SSF82771">
    <property type="entry name" value="GIY-YIG endonuclease"/>
    <property type="match status" value="1"/>
</dbReference>
<dbReference type="AlphaFoldDB" id="A0A0G0I4T4"/>
<proteinExistence type="predicted"/>
<organism evidence="9 10">
    <name type="scientific">Candidatus Shapirobacteria bacterium GW2011_GWE1_38_10</name>
    <dbReference type="NCBI Taxonomy" id="1618488"/>
    <lineage>
        <taxon>Bacteria</taxon>
        <taxon>Candidatus Shapironibacteriota</taxon>
    </lineage>
</organism>
<dbReference type="Gene3D" id="3.30.420.340">
    <property type="entry name" value="UvrC, RNAse H endonuclease domain"/>
    <property type="match status" value="1"/>
</dbReference>
<evidence type="ECO:0000256" key="5">
    <source>
        <dbReference type="ARBA" id="ARBA00023204"/>
    </source>
</evidence>
<keyword evidence="1" id="KW-0963">Cytoplasm</keyword>
<dbReference type="SMART" id="SM00465">
    <property type="entry name" value="GIYc"/>
    <property type="match status" value="1"/>
</dbReference>
<protein>
    <submittedName>
        <fullName evidence="9">Excinuclease ABC, C subunit domain protein</fullName>
    </submittedName>
</protein>
<accession>A0A0G0I4T4</accession>
<dbReference type="InterPro" id="IPR047296">
    <property type="entry name" value="GIY-YIG_UvrC_Cho"/>
</dbReference>
<dbReference type="PROSITE" id="PS50165">
    <property type="entry name" value="UVRC"/>
    <property type="match status" value="1"/>
</dbReference>
<evidence type="ECO:0000313" key="9">
    <source>
        <dbReference type="EMBL" id="KKQ49572.1"/>
    </source>
</evidence>
<dbReference type="PATRIC" id="fig|1618488.3.peg.762"/>
<keyword evidence="4" id="KW-0267">Excision nuclease</keyword>
<dbReference type="InterPro" id="IPR001943">
    <property type="entry name" value="UVR_dom"/>
</dbReference>
<dbReference type="PANTHER" id="PTHR30562">
    <property type="entry name" value="UVRC/OXIDOREDUCTASE"/>
    <property type="match status" value="1"/>
</dbReference>
<evidence type="ECO:0000259" key="6">
    <source>
        <dbReference type="PROSITE" id="PS50151"/>
    </source>
</evidence>
<evidence type="ECO:0000256" key="2">
    <source>
        <dbReference type="ARBA" id="ARBA00022763"/>
    </source>
</evidence>
<dbReference type="Pfam" id="PF02151">
    <property type="entry name" value="UVR"/>
    <property type="match status" value="1"/>
</dbReference>
<dbReference type="InterPro" id="IPR035901">
    <property type="entry name" value="GIY-YIG_endonuc_sf"/>
</dbReference>
<gene>
    <name evidence="9" type="ORF">US68_C0013G0012</name>
</gene>
<dbReference type="PROSITE" id="PS50151">
    <property type="entry name" value="UVR"/>
    <property type="match status" value="1"/>
</dbReference>
<comment type="caution">
    <text evidence="9">The sequence shown here is derived from an EMBL/GenBank/DDBJ whole genome shotgun (WGS) entry which is preliminary data.</text>
</comment>
<dbReference type="InterPro" id="IPR038476">
    <property type="entry name" value="UvrC_RNase_H_dom_sf"/>
</dbReference>
<dbReference type="InterPro" id="IPR036876">
    <property type="entry name" value="UVR_dom_sf"/>
</dbReference>
<evidence type="ECO:0000256" key="1">
    <source>
        <dbReference type="ARBA" id="ARBA00022490"/>
    </source>
</evidence>
<dbReference type="PANTHER" id="PTHR30562:SF1">
    <property type="entry name" value="UVRABC SYSTEM PROTEIN C"/>
    <property type="match status" value="1"/>
</dbReference>
<feature type="domain" description="UvrC family homology region profile" evidence="8">
    <location>
        <begin position="258"/>
        <end position="351"/>
    </location>
</feature>
<dbReference type="Pfam" id="PF01541">
    <property type="entry name" value="GIY-YIG"/>
    <property type="match status" value="1"/>
</dbReference>
<dbReference type="GO" id="GO:0009380">
    <property type="term" value="C:excinuclease repair complex"/>
    <property type="evidence" value="ECO:0007669"/>
    <property type="project" value="TreeGrafter"/>
</dbReference>
<sequence length="414" mass="47179">MIDLQNIPTSPGCYIYRNSVGEIIYIGKAINLKKRVSQYFKRDNALGPKTKALVSQVASIETKTVGSEIEALILESSLIKKYHPKYNSQLRDNKSYLYICISKSKIPTVFTAHSSNLPPHADIFGPFPDGSSVKSLLKTIRRLFPFRSVEKHPKTPCLYCHLGLCPGLNPDSKTYHQNIIKIKKILNGHFKSLLTSLNKEMKIASKSVEYEKALILKDQIDSLNYIVSGWHNLKNLYVDINLPEDKQSQAIESLETTLRPYLNIKNIHRIECFDISQMGTNYFVGSMVVWQNGNIDTSEYKKFKIRSKATPDDQFMMKEVIYRRLRHPEWGTPDLIVVDGGKPQVSAISPITDLPLIGLAKRIETIVIKNADSWVEINLPARSEALLLLERLRNEAHRFANRYRKELMSKSLAS</sequence>
<dbReference type="GO" id="GO:0006289">
    <property type="term" value="P:nucleotide-excision repair"/>
    <property type="evidence" value="ECO:0007669"/>
    <property type="project" value="InterPro"/>
</dbReference>
<dbReference type="Proteomes" id="UP000034231">
    <property type="component" value="Unassembled WGS sequence"/>
</dbReference>
<reference evidence="9 10" key="1">
    <citation type="journal article" date="2015" name="Nature">
        <title>rRNA introns, odd ribosomes, and small enigmatic genomes across a large radiation of phyla.</title>
        <authorList>
            <person name="Brown C.T."/>
            <person name="Hug L.A."/>
            <person name="Thomas B.C."/>
            <person name="Sharon I."/>
            <person name="Castelle C.J."/>
            <person name="Singh A."/>
            <person name="Wilkins M.J."/>
            <person name="Williams K.H."/>
            <person name="Banfield J.F."/>
        </authorList>
    </citation>
    <scope>NUCLEOTIDE SEQUENCE [LARGE SCALE GENOMIC DNA]</scope>
</reference>
<dbReference type="InterPro" id="IPR001162">
    <property type="entry name" value="UvrC_RNase_H_dom"/>
</dbReference>
<feature type="domain" description="UVR" evidence="6">
    <location>
        <begin position="191"/>
        <end position="226"/>
    </location>
</feature>
<dbReference type="SUPFAM" id="SSF46600">
    <property type="entry name" value="C-terminal UvrC-binding domain of UvrB"/>
    <property type="match status" value="1"/>
</dbReference>
<dbReference type="GO" id="GO:0009381">
    <property type="term" value="F:excinuclease ABC activity"/>
    <property type="evidence" value="ECO:0007669"/>
    <property type="project" value="InterPro"/>
</dbReference>
<keyword evidence="2" id="KW-0227">DNA damage</keyword>
<dbReference type="Gene3D" id="3.40.1440.10">
    <property type="entry name" value="GIY-YIG endonuclease"/>
    <property type="match status" value="1"/>
</dbReference>
<evidence type="ECO:0000256" key="3">
    <source>
        <dbReference type="ARBA" id="ARBA00022769"/>
    </source>
</evidence>
<dbReference type="FunFam" id="3.40.1440.10:FF:000001">
    <property type="entry name" value="UvrABC system protein C"/>
    <property type="match status" value="1"/>
</dbReference>
<name>A0A0G0I4T4_9BACT</name>
<dbReference type="CDD" id="cd10434">
    <property type="entry name" value="GIY-YIG_UvrC_Cho"/>
    <property type="match status" value="1"/>
</dbReference>
<feature type="domain" description="GIY-YIG" evidence="7">
    <location>
        <begin position="9"/>
        <end position="88"/>
    </location>
</feature>
<evidence type="ECO:0000256" key="4">
    <source>
        <dbReference type="ARBA" id="ARBA00022881"/>
    </source>
</evidence>
<evidence type="ECO:0000313" key="10">
    <source>
        <dbReference type="Proteomes" id="UP000034231"/>
    </source>
</evidence>
<dbReference type="InterPro" id="IPR000305">
    <property type="entry name" value="GIY-YIG_endonuc"/>
</dbReference>
<dbReference type="EMBL" id="LBTX01000013">
    <property type="protein sequence ID" value="KKQ49572.1"/>
    <property type="molecule type" value="Genomic_DNA"/>
</dbReference>